<dbReference type="RefSeq" id="WP_116754843.1">
    <property type="nucleotide sequence ID" value="NZ_JBHUEX010000001.1"/>
</dbReference>
<keyword evidence="2" id="KW-1185">Reference proteome</keyword>
<dbReference type="InterPro" id="IPR000408">
    <property type="entry name" value="Reg_chr_condens"/>
</dbReference>
<dbReference type="Pfam" id="PF13540">
    <property type="entry name" value="RCC1_2"/>
    <property type="match status" value="1"/>
</dbReference>
<evidence type="ECO:0000313" key="1">
    <source>
        <dbReference type="EMBL" id="PVZ95105.1"/>
    </source>
</evidence>
<dbReference type="PANTHER" id="PTHR45982">
    <property type="entry name" value="REGULATOR OF CHROMOSOME CONDENSATION"/>
    <property type="match status" value="1"/>
</dbReference>
<dbReference type="InterPro" id="IPR051553">
    <property type="entry name" value="Ran_GTPase-activating"/>
</dbReference>
<name>A0A2V1HRB1_9MICO</name>
<protein>
    <recommendedName>
        <fullName evidence="3">Fibronectin type-III domain-containing protein</fullName>
    </recommendedName>
</protein>
<dbReference type="InterPro" id="IPR009091">
    <property type="entry name" value="RCC1/BLIP-II"/>
</dbReference>
<dbReference type="PROSITE" id="PS50012">
    <property type="entry name" value="RCC1_3"/>
    <property type="match status" value="2"/>
</dbReference>
<dbReference type="Proteomes" id="UP000244893">
    <property type="component" value="Unassembled WGS sequence"/>
</dbReference>
<evidence type="ECO:0000313" key="2">
    <source>
        <dbReference type="Proteomes" id="UP000244893"/>
    </source>
</evidence>
<dbReference type="GO" id="GO:0005085">
    <property type="term" value="F:guanyl-nucleotide exchange factor activity"/>
    <property type="evidence" value="ECO:0007669"/>
    <property type="project" value="TreeGrafter"/>
</dbReference>
<proteinExistence type="predicted"/>
<dbReference type="OrthoDB" id="904022at2"/>
<dbReference type="SUPFAM" id="SSF50985">
    <property type="entry name" value="RCC1/BLIP-II"/>
    <property type="match status" value="1"/>
</dbReference>
<dbReference type="GO" id="GO:0005737">
    <property type="term" value="C:cytoplasm"/>
    <property type="evidence" value="ECO:0007669"/>
    <property type="project" value="TreeGrafter"/>
</dbReference>
<sequence length="562" mass="57551">MRIRKRFRAIRWPYRAVAIAAAGLAMLGALTIPSTGAYFTASGSTSANTAAAASLPAVAIAAKGASGGQSTELSWSSPDLTGWPADAVPQYTVERSASGDFRDATTIYQGPNRTFVDSATGSTANVWSRLVGNADLISESNGVDATRVVRVGGRFYRFGAAAPGGPTEVSGFPAGVTKLSAGSNFYCGMTATAVYCGGDNSYGQLGDGTKTSRPLTAAKVVDPTGAFARQGVADIAVGKAHVCVLDNASMIWCWGYGYYGQLGPGSTTQSTTPIVLSRSATDPAAPRVFYQNQPTAIAASNDLTCAVTPAGVYCWGAQAAYYQTLKSRPAPFAMMYANGAAITGVQSIAAGQGAFCAIVGAAREVTCWFSSMTDTGSKFPSDSQAQKIPVGGDFTRVAVSGGGSATACAARSAQIVCWGTAALVGTATTTRYPRSSGGIWTGWQGQGWRELSIGTVDDSAGLIGSAPLRGLMVDGTDSCAVSNAGTIACWGKGQMYGYAVTDRASLTPTPLLAFGPGCAGQAVVTSSGCSLDPSVKYSYRVSYKIPNYGSAWVSPSITAARS</sequence>
<accession>A0A2V1HRB1</accession>
<organism evidence="1 2">
    <name type="scientific">Amnibacterium flavum</name>
    <dbReference type="NCBI Taxonomy" id="2173173"/>
    <lineage>
        <taxon>Bacteria</taxon>
        <taxon>Bacillati</taxon>
        <taxon>Actinomycetota</taxon>
        <taxon>Actinomycetes</taxon>
        <taxon>Micrococcales</taxon>
        <taxon>Microbacteriaceae</taxon>
        <taxon>Amnibacterium</taxon>
    </lineage>
</organism>
<dbReference type="Gene3D" id="2.130.10.30">
    <property type="entry name" value="Regulator of chromosome condensation 1/beta-lactamase-inhibitor protein II"/>
    <property type="match status" value="2"/>
</dbReference>
<gene>
    <name evidence="1" type="ORF">DDQ50_00810</name>
</gene>
<dbReference type="AlphaFoldDB" id="A0A2V1HRB1"/>
<reference evidence="1 2" key="1">
    <citation type="submission" date="2018-05" db="EMBL/GenBank/DDBJ databases">
        <title>Amnibacterium sp. M8JJ-5, whole genome shotgun sequence.</title>
        <authorList>
            <person name="Tuo L."/>
        </authorList>
    </citation>
    <scope>NUCLEOTIDE SEQUENCE [LARGE SCALE GENOMIC DNA]</scope>
    <source>
        <strain evidence="1 2">M8JJ-5</strain>
    </source>
</reference>
<evidence type="ECO:0008006" key="3">
    <source>
        <dbReference type="Google" id="ProtNLM"/>
    </source>
</evidence>
<dbReference type="PANTHER" id="PTHR45982:SF1">
    <property type="entry name" value="REGULATOR OF CHROMOSOME CONDENSATION"/>
    <property type="match status" value="1"/>
</dbReference>
<dbReference type="EMBL" id="QEOP01000001">
    <property type="protein sequence ID" value="PVZ95105.1"/>
    <property type="molecule type" value="Genomic_DNA"/>
</dbReference>
<comment type="caution">
    <text evidence="1">The sequence shown here is derived from an EMBL/GenBank/DDBJ whole genome shotgun (WGS) entry which is preliminary data.</text>
</comment>